<evidence type="ECO:0000256" key="9">
    <source>
        <dbReference type="ARBA" id="ARBA00048988"/>
    </source>
</evidence>
<comment type="caution">
    <text evidence="13">The sequence shown here is derived from an EMBL/GenBank/DDBJ whole genome shotgun (WGS) entry which is preliminary data.</text>
</comment>
<comment type="catalytic activity">
    <reaction evidence="9">
        <text>ATP + H2O = ADP + phosphate + H(+)</text>
        <dbReference type="Rhea" id="RHEA:13065"/>
        <dbReference type="ChEBI" id="CHEBI:15377"/>
        <dbReference type="ChEBI" id="CHEBI:15378"/>
        <dbReference type="ChEBI" id="CHEBI:30616"/>
        <dbReference type="ChEBI" id="CHEBI:43474"/>
        <dbReference type="ChEBI" id="CHEBI:456216"/>
        <dbReference type="EC" id="5.6.2.4"/>
    </reaction>
</comment>
<dbReference type="InterPro" id="IPR014016">
    <property type="entry name" value="UvrD-like_ATP-bd"/>
</dbReference>
<dbReference type="SUPFAM" id="SSF52540">
    <property type="entry name" value="P-loop containing nucleoside triphosphate hydrolases"/>
    <property type="match status" value="1"/>
</dbReference>
<dbReference type="EMBL" id="DSVI01000007">
    <property type="protein sequence ID" value="HGT47482.1"/>
    <property type="molecule type" value="Genomic_DNA"/>
</dbReference>
<comment type="catalytic activity">
    <reaction evidence="7">
        <text>Couples ATP hydrolysis with the unwinding of duplex DNA by translocating in the 3'-5' direction.</text>
        <dbReference type="EC" id="5.6.2.4"/>
    </reaction>
</comment>
<keyword evidence="6" id="KW-0413">Isomerase</keyword>
<dbReference type="Gene3D" id="1.10.486.10">
    <property type="entry name" value="PCRA, domain 4"/>
    <property type="match status" value="1"/>
</dbReference>
<dbReference type="GO" id="GO:0016787">
    <property type="term" value="F:hydrolase activity"/>
    <property type="evidence" value="ECO:0007669"/>
    <property type="project" value="UniProtKB-UniRule"/>
</dbReference>
<dbReference type="PANTHER" id="PTHR11070">
    <property type="entry name" value="UVRD / RECB / PCRA DNA HELICASE FAMILY MEMBER"/>
    <property type="match status" value="1"/>
</dbReference>
<dbReference type="PROSITE" id="PS51198">
    <property type="entry name" value="UVRD_HELICASE_ATP_BIND"/>
    <property type="match status" value="1"/>
</dbReference>
<feature type="domain" description="UvrD-like helicase C-terminal" evidence="12">
    <location>
        <begin position="315"/>
        <end position="577"/>
    </location>
</feature>
<evidence type="ECO:0000259" key="11">
    <source>
        <dbReference type="PROSITE" id="PS51198"/>
    </source>
</evidence>
<dbReference type="Gene3D" id="1.10.10.160">
    <property type="match status" value="1"/>
</dbReference>
<dbReference type="GO" id="GO:0003677">
    <property type="term" value="F:DNA binding"/>
    <property type="evidence" value="ECO:0007669"/>
    <property type="project" value="InterPro"/>
</dbReference>
<feature type="binding site" evidence="10">
    <location>
        <begin position="51"/>
        <end position="58"/>
    </location>
    <ligand>
        <name>ATP</name>
        <dbReference type="ChEBI" id="CHEBI:30616"/>
    </ligand>
</feature>
<name>A0A832DN63_9BACT</name>
<evidence type="ECO:0000256" key="8">
    <source>
        <dbReference type="ARBA" id="ARBA00034808"/>
    </source>
</evidence>
<comment type="similarity">
    <text evidence="1">Belongs to the helicase family. UvrD subfamily.</text>
</comment>
<dbReference type="Pfam" id="PF13361">
    <property type="entry name" value="UvrD_C"/>
    <property type="match status" value="1"/>
</dbReference>
<dbReference type="CDD" id="cd17932">
    <property type="entry name" value="DEXQc_UvrD"/>
    <property type="match status" value="1"/>
</dbReference>
<evidence type="ECO:0000256" key="1">
    <source>
        <dbReference type="ARBA" id="ARBA00009922"/>
    </source>
</evidence>
<dbReference type="Gene3D" id="3.40.50.300">
    <property type="entry name" value="P-loop containing nucleotide triphosphate hydrolases"/>
    <property type="match status" value="2"/>
</dbReference>
<dbReference type="InterPro" id="IPR014017">
    <property type="entry name" value="DNA_helicase_UvrD-like_C"/>
</dbReference>
<dbReference type="InterPro" id="IPR013986">
    <property type="entry name" value="DExx_box_DNA_helicase_dom_sf"/>
</dbReference>
<dbReference type="InterPro" id="IPR000212">
    <property type="entry name" value="DNA_helicase_UvrD/REP"/>
</dbReference>
<dbReference type="EC" id="5.6.2.4" evidence="8"/>
<keyword evidence="3 10" id="KW-0378">Hydrolase</keyword>
<evidence type="ECO:0000256" key="4">
    <source>
        <dbReference type="ARBA" id="ARBA00022806"/>
    </source>
</evidence>
<keyword evidence="4 10" id="KW-0347">Helicase</keyword>
<protein>
    <recommendedName>
        <fullName evidence="8">DNA 3'-5' helicase</fullName>
        <ecNumber evidence="8">5.6.2.4</ecNumber>
    </recommendedName>
</protein>
<accession>A0A832DN63</accession>
<evidence type="ECO:0000256" key="5">
    <source>
        <dbReference type="ARBA" id="ARBA00022840"/>
    </source>
</evidence>
<dbReference type="GO" id="GO:0005524">
    <property type="term" value="F:ATP binding"/>
    <property type="evidence" value="ECO:0007669"/>
    <property type="project" value="UniProtKB-UniRule"/>
</dbReference>
<dbReference type="PANTHER" id="PTHR11070:SF3">
    <property type="entry name" value="DNA 3'-5' HELICASE"/>
    <property type="match status" value="1"/>
</dbReference>
<dbReference type="Pfam" id="PF00580">
    <property type="entry name" value="UvrD-helicase"/>
    <property type="match status" value="1"/>
</dbReference>
<proteinExistence type="inferred from homology"/>
<feature type="domain" description="UvrD-like helicase ATP-binding" evidence="11">
    <location>
        <begin position="30"/>
        <end position="314"/>
    </location>
</feature>
<dbReference type="GO" id="GO:0005829">
    <property type="term" value="C:cytosol"/>
    <property type="evidence" value="ECO:0007669"/>
    <property type="project" value="TreeGrafter"/>
</dbReference>
<reference evidence="13" key="1">
    <citation type="journal article" date="2020" name="mSystems">
        <title>Genome- and Community-Level Interaction Insights into Carbon Utilization and Element Cycling Functions of Hydrothermarchaeota in Hydrothermal Sediment.</title>
        <authorList>
            <person name="Zhou Z."/>
            <person name="Liu Y."/>
            <person name="Xu W."/>
            <person name="Pan J."/>
            <person name="Luo Z.H."/>
            <person name="Li M."/>
        </authorList>
    </citation>
    <scope>NUCLEOTIDE SEQUENCE [LARGE SCALE GENOMIC DNA]</scope>
    <source>
        <strain evidence="13">SpSt-500</strain>
    </source>
</reference>
<evidence type="ECO:0000256" key="7">
    <source>
        <dbReference type="ARBA" id="ARBA00034617"/>
    </source>
</evidence>
<sequence length="664" mass="76926">MEKKYKLKRFNEAGFKSAVDESRFKINYREELNPGQYEAASAVEGIYLIIAGAGTGKTRTLVYRVARLIELGYEPNSILLLTFTRKAANEMMRRASMLLDDRCSKIRGGTFHSFANITLRKYARAIGLDSNFTILDQGDSEDVINLIRSQDKFLTKERRFPNKQTLGKVYSLSVNTTRRVDEIIQEDYPHFLPLLDKILEIQKIYNDYKRKNNLVDYDDLLIYLREFLFNGGLAAKAFTSEIKFIMVDEYQDTNHLQAEIVKGLAQYNRNVMVVGDDSQAIYSFRGADFKNIMEFPKLFHEAKIIKLEENYRSYQSILDFANRINHTALEKFEKNLYTRRGSGPLPNIVAATTENLQSKFIVEKILDLREEGVPLRDIAVLFRSSFHSFDLELELSKANIPFQKFGGMKFVETAHIKDVMAFLRIVVNPRDVISWYRVLLLHEGVGPKTAQKILDELATARITIKAEPDQQPEFNYQKLAPLFYLLYNLQKKKMTPSEMLQAVYEYYWDLFKANYDDWNKRKKDLEIFLNIVENYSSVDTLLSDMAIEPIIDSVVDIGPEDKENEFVTLSTIHSAKGLEWHTVFIIHAVEGYFPSSKSAENLEQLEEERRLMYVASTRAKNNLFITYPMNLYDREAGTTLSKPSRFISEITPDLAEGWLLEEEF</sequence>
<evidence type="ECO:0000259" key="12">
    <source>
        <dbReference type="PROSITE" id="PS51217"/>
    </source>
</evidence>
<evidence type="ECO:0000256" key="2">
    <source>
        <dbReference type="ARBA" id="ARBA00022741"/>
    </source>
</evidence>
<dbReference type="AlphaFoldDB" id="A0A832DN63"/>
<gene>
    <name evidence="13" type="ORF">ENS56_05575</name>
</gene>
<evidence type="ECO:0000313" key="13">
    <source>
        <dbReference type="EMBL" id="HGT47482.1"/>
    </source>
</evidence>
<dbReference type="GO" id="GO:0000725">
    <property type="term" value="P:recombinational repair"/>
    <property type="evidence" value="ECO:0007669"/>
    <property type="project" value="TreeGrafter"/>
</dbReference>
<evidence type="ECO:0000256" key="3">
    <source>
        <dbReference type="ARBA" id="ARBA00022801"/>
    </source>
</evidence>
<evidence type="ECO:0000256" key="6">
    <source>
        <dbReference type="ARBA" id="ARBA00023235"/>
    </source>
</evidence>
<keyword evidence="2 10" id="KW-0547">Nucleotide-binding</keyword>
<dbReference type="GO" id="GO:0043138">
    <property type="term" value="F:3'-5' DNA helicase activity"/>
    <property type="evidence" value="ECO:0007669"/>
    <property type="project" value="UniProtKB-EC"/>
</dbReference>
<keyword evidence="5 10" id="KW-0067">ATP-binding</keyword>
<evidence type="ECO:0000256" key="10">
    <source>
        <dbReference type="PROSITE-ProRule" id="PRU00560"/>
    </source>
</evidence>
<organism evidence="13">
    <name type="scientific">Ignavibacterium album</name>
    <dbReference type="NCBI Taxonomy" id="591197"/>
    <lineage>
        <taxon>Bacteria</taxon>
        <taxon>Pseudomonadati</taxon>
        <taxon>Ignavibacteriota</taxon>
        <taxon>Ignavibacteria</taxon>
        <taxon>Ignavibacteriales</taxon>
        <taxon>Ignavibacteriaceae</taxon>
        <taxon>Ignavibacterium</taxon>
    </lineage>
</organism>
<dbReference type="PROSITE" id="PS51217">
    <property type="entry name" value="UVRD_HELICASE_CTER"/>
    <property type="match status" value="1"/>
</dbReference>
<dbReference type="InterPro" id="IPR027417">
    <property type="entry name" value="P-loop_NTPase"/>
</dbReference>